<feature type="chain" id="PRO_5042553497" description="Lipoprotein" evidence="1">
    <location>
        <begin position="22"/>
        <end position="124"/>
    </location>
</feature>
<accession>A0AAJ2NL20</accession>
<evidence type="ECO:0000256" key="1">
    <source>
        <dbReference type="SAM" id="SignalP"/>
    </source>
</evidence>
<gene>
    <name evidence="2" type="ORF">RYX45_06975</name>
</gene>
<reference evidence="2" key="1">
    <citation type="submission" date="2023-10" db="EMBL/GenBank/DDBJ databases">
        <title>Screening of Alkalihalophilus pseudofirmusBZ-TG-HK211 and Its Alleviation of Salt Stress on Rapeseed Growth.</title>
        <authorList>
            <person name="Zhao B."/>
            <person name="Guo T."/>
        </authorList>
    </citation>
    <scope>NUCLEOTIDE SEQUENCE</scope>
    <source>
        <strain evidence="2">BZ-TG-HK211</strain>
    </source>
</reference>
<dbReference type="EMBL" id="JAWJAY010000001">
    <property type="protein sequence ID" value="MDV2884916.1"/>
    <property type="molecule type" value="Genomic_DNA"/>
</dbReference>
<dbReference type="Proteomes" id="UP001285636">
    <property type="component" value="Unassembled WGS sequence"/>
</dbReference>
<protein>
    <recommendedName>
        <fullName evidence="4">Lipoprotein</fullName>
    </recommendedName>
</protein>
<dbReference type="AlphaFoldDB" id="A0AAJ2NL20"/>
<evidence type="ECO:0000313" key="3">
    <source>
        <dbReference type="Proteomes" id="UP001285636"/>
    </source>
</evidence>
<dbReference type="PROSITE" id="PS51257">
    <property type="entry name" value="PROKAR_LIPOPROTEIN"/>
    <property type="match status" value="1"/>
</dbReference>
<dbReference type="RefSeq" id="WP_323466345.1">
    <property type="nucleotide sequence ID" value="NZ_CP144224.1"/>
</dbReference>
<comment type="caution">
    <text evidence="2">The sequence shown here is derived from an EMBL/GenBank/DDBJ whole genome shotgun (WGS) entry which is preliminary data.</text>
</comment>
<name>A0AAJ2NL20_ALKPS</name>
<organism evidence="2 3">
    <name type="scientific">Alkalihalophilus pseudofirmus</name>
    <name type="common">Bacillus pseudofirmus</name>
    <dbReference type="NCBI Taxonomy" id="79885"/>
    <lineage>
        <taxon>Bacteria</taxon>
        <taxon>Bacillati</taxon>
        <taxon>Bacillota</taxon>
        <taxon>Bacilli</taxon>
        <taxon>Bacillales</taxon>
        <taxon>Bacillaceae</taxon>
        <taxon>Alkalihalophilus</taxon>
    </lineage>
</organism>
<sequence>MKKVIGTGLLFMLLLTLTACGQDTVKFSGQGEHWEAVYTANIYEENSEQTEFSIRYLGENPPATPVDFEIGSISGNGWELNDNGTLSSSGSSCSGCAVTTRDDRIKFTIEWDGQTESFVLENVN</sequence>
<feature type="signal peptide" evidence="1">
    <location>
        <begin position="1"/>
        <end position="21"/>
    </location>
</feature>
<evidence type="ECO:0008006" key="4">
    <source>
        <dbReference type="Google" id="ProtNLM"/>
    </source>
</evidence>
<keyword evidence="1" id="KW-0732">Signal</keyword>
<proteinExistence type="predicted"/>
<evidence type="ECO:0000313" key="2">
    <source>
        <dbReference type="EMBL" id="MDV2884916.1"/>
    </source>
</evidence>